<evidence type="ECO:0000313" key="7">
    <source>
        <dbReference type="Proteomes" id="UP000575083"/>
    </source>
</evidence>
<dbReference type="FunFam" id="1.10.10.10:FF:000038">
    <property type="entry name" value="Glycine cleavage system transcriptional activator"/>
    <property type="match status" value="1"/>
</dbReference>
<dbReference type="FunFam" id="3.40.190.10:FF:000017">
    <property type="entry name" value="Glycine cleavage system transcriptional activator"/>
    <property type="match status" value="1"/>
</dbReference>
<dbReference type="InterPro" id="IPR036388">
    <property type="entry name" value="WH-like_DNA-bd_sf"/>
</dbReference>
<dbReference type="GO" id="GO:0003700">
    <property type="term" value="F:DNA-binding transcription factor activity"/>
    <property type="evidence" value="ECO:0007669"/>
    <property type="project" value="InterPro"/>
</dbReference>
<evidence type="ECO:0000256" key="1">
    <source>
        <dbReference type="ARBA" id="ARBA00009437"/>
    </source>
</evidence>
<dbReference type="PANTHER" id="PTHR30537:SF79">
    <property type="entry name" value="TRANSCRIPTIONAL REGULATOR-RELATED"/>
    <property type="match status" value="1"/>
</dbReference>
<dbReference type="Pfam" id="PF03466">
    <property type="entry name" value="LysR_substrate"/>
    <property type="match status" value="1"/>
</dbReference>
<protein>
    <submittedName>
        <fullName evidence="6">LysR family glycine cleavage system transcriptional activator</fullName>
    </submittedName>
</protein>
<dbReference type="GO" id="GO:0043565">
    <property type="term" value="F:sequence-specific DNA binding"/>
    <property type="evidence" value="ECO:0007669"/>
    <property type="project" value="TreeGrafter"/>
</dbReference>
<evidence type="ECO:0000259" key="5">
    <source>
        <dbReference type="PROSITE" id="PS50931"/>
    </source>
</evidence>
<dbReference type="GO" id="GO:0006351">
    <property type="term" value="P:DNA-templated transcription"/>
    <property type="evidence" value="ECO:0007669"/>
    <property type="project" value="TreeGrafter"/>
</dbReference>
<dbReference type="Gene3D" id="1.10.10.10">
    <property type="entry name" value="Winged helix-like DNA-binding domain superfamily/Winged helix DNA-binding domain"/>
    <property type="match status" value="1"/>
</dbReference>
<comment type="caution">
    <text evidence="6">The sequence shown here is derived from an EMBL/GenBank/DDBJ whole genome shotgun (WGS) entry which is preliminary data.</text>
</comment>
<dbReference type="PROSITE" id="PS50931">
    <property type="entry name" value="HTH_LYSR"/>
    <property type="match status" value="1"/>
</dbReference>
<dbReference type="RefSeq" id="WP_184857694.1">
    <property type="nucleotide sequence ID" value="NZ_JACHLK010000004.1"/>
</dbReference>
<reference evidence="6 7" key="1">
    <citation type="submission" date="2020-08" db="EMBL/GenBank/DDBJ databases">
        <title>Functional genomics of gut bacteria from endangered species of beetles.</title>
        <authorList>
            <person name="Carlos-Shanley C."/>
        </authorList>
    </citation>
    <scope>NUCLEOTIDE SEQUENCE [LARGE SCALE GENOMIC DNA]</scope>
    <source>
        <strain evidence="6 7">S00198</strain>
    </source>
</reference>
<accession>A0A7X0PE25</accession>
<comment type="similarity">
    <text evidence="1">Belongs to the LysR transcriptional regulatory family.</text>
</comment>
<gene>
    <name evidence="6" type="ORF">HNP48_002751</name>
</gene>
<dbReference type="Pfam" id="PF00126">
    <property type="entry name" value="HTH_1"/>
    <property type="match status" value="1"/>
</dbReference>
<evidence type="ECO:0000256" key="2">
    <source>
        <dbReference type="ARBA" id="ARBA00023015"/>
    </source>
</evidence>
<evidence type="ECO:0000313" key="6">
    <source>
        <dbReference type="EMBL" id="MBB6560079.1"/>
    </source>
</evidence>
<dbReference type="AlphaFoldDB" id="A0A7X0PE25"/>
<dbReference type="InterPro" id="IPR000847">
    <property type="entry name" value="LysR_HTH_N"/>
</dbReference>
<dbReference type="Gene3D" id="3.40.190.10">
    <property type="entry name" value="Periplasmic binding protein-like II"/>
    <property type="match status" value="2"/>
</dbReference>
<feature type="domain" description="HTH lysR-type" evidence="5">
    <location>
        <begin position="6"/>
        <end position="63"/>
    </location>
</feature>
<dbReference type="InterPro" id="IPR036390">
    <property type="entry name" value="WH_DNA-bd_sf"/>
</dbReference>
<keyword evidence="4" id="KW-0804">Transcription</keyword>
<dbReference type="PRINTS" id="PR00039">
    <property type="entry name" value="HTHLYSR"/>
</dbReference>
<evidence type="ECO:0000256" key="3">
    <source>
        <dbReference type="ARBA" id="ARBA00023125"/>
    </source>
</evidence>
<organism evidence="6 7">
    <name type="scientific">Acidovorax soli</name>
    <dbReference type="NCBI Taxonomy" id="592050"/>
    <lineage>
        <taxon>Bacteria</taxon>
        <taxon>Pseudomonadati</taxon>
        <taxon>Pseudomonadota</taxon>
        <taxon>Betaproteobacteria</taxon>
        <taxon>Burkholderiales</taxon>
        <taxon>Comamonadaceae</taxon>
        <taxon>Acidovorax</taxon>
    </lineage>
</organism>
<keyword evidence="3" id="KW-0238">DNA-binding</keyword>
<dbReference type="EMBL" id="JACHLK010000004">
    <property type="protein sequence ID" value="MBB6560079.1"/>
    <property type="molecule type" value="Genomic_DNA"/>
</dbReference>
<keyword evidence="2" id="KW-0805">Transcription regulation</keyword>
<dbReference type="Proteomes" id="UP000575083">
    <property type="component" value="Unassembled WGS sequence"/>
</dbReference>
<dbReference type="PANTHER" id="PTHR30537">
    <property type="entry name" value="HTH-TYPE TRANSCRIPTIONAL REGULATOR"/>
    <property type="match status" value="1"/>
</dbReference>
<proteinExistence type="inferred from homology"/>
<sequence>MARRLPPLNALRAYEAAARHHSFTRAAEELHVTQAAISHQVRLLEEWLGCRLFERHGHALTSTAAGKAYAPELSRLLDALAGATERVAGHDHSLLGPLRVTALPSFATRWLVPRLARFRALHPGIDLQVTSDLALHDFARDEGFDIAIRLGLGRWPGLQADLVSRERLSPVCSPALLSAQGPLRTVADLRAHTLLHDQPGDLWPRWLALAGASRSEADAIARTGPGFSDSALVLQAAAEGQGVALGRMFLASADITAGRLVKPFALDLPNDYSYWLAYPPAAAGQPRLAAFRDWVLAETSAWRNT</sequence>
<keyword evidence="7" id="KW-1185">Reference proteome</keyword>
<dbReference type="InterPro" id="IPR058163">
    <property type="entry name" value="LysR-type_TF_proteobact-type"/>
</dbReference>
<dbReference type="InterPro" id="IPR005119">
    <property type="entry name" value="LysR_subst-bd"/>
</dbReference>
<dbReference type="SUPFAM" id="SSF53850">
    <property type="entry name" value="Periplasmic binding protein-like II"/>
    <property type="match status" value="1"/>
</dbReference>
<name>A0A7X0PE25_9BURK</name>
<evidence type="ECO:0000256" key="4">
    <source>
        <dbReference type="ARBA" id="ARBA00023163"/>
    </source>
</evidence>
<dbReference type="SUPFAM" id="SSF46785">
    <property type="entry name" value="Winged helix' DNA-binding domain"/>
    <property type="match status" value="1"/>
</dbReference>
<dbReference type="CDD" id="cd08432">
    <property type="entry name" value="PBP2_GcdR_TrpI_HvrB_AmpR_like"/>
    <property type="match status" value="1"/>
</dbReference>
<dbReference type="NCBIfam" id="NF008352">
    <property type="entry name" value="PRK11139.1"/>
    <property type="match status" value="1"/>
</dbReference>